<dbReference type="Proteomes" id="UP000008672">
    <property type="component" value="Unassembled WGS sequence"/>
</dbReference>
<dbReference type="EMBL" id="AFYH01215279">
    <property type="status" value="NOT_ANNOTATED_CDS"/>
    <property type="molecule type" value="Genomic_DNA"/>
</dbReference>
<evidence type="ECO:0000313" key="4">
    <source>
        <dbReference type="Ensembl" id="ENSLACP00000009356.1"/>
    </source>
</evidence>
<dbReference type="Gene3D" id="3.30.497.10">
    <property type="entry name" value="Antithrombin, subunit I, domain 2"/>
    <property type="match status" value="1"/>
</dbReference>
<dbReference type="AlphaFoldDB" id="H3AI85"/>
<reference evidence="4" key="3">
    <citation type="submission" date="2025-09" db="UniProtKB">
        <authorList>
            <consortium name="Ensembl"/>
        </authorList>
    </citation>
    <scope>IDENTIFICATION</scope>
</reference>
<sequence length="427" mass="48293">MRAALLFLLMLAVLVGLRMSPAAAGGKGHFMEKNNFGSKSIHQQTKDHLLQKEAHLDKATFQNLTAKNSDFGFNLYRKVAGKHDKNIFFSPFCISLGFTLLSLATKGDTHDQIMKGLNLHLLEDTENEYLLPALFHKLQKNISHNEELLLQQGNALFVDESFQVKEAFLSLAKHYFDAETIDVDFQNNTNAKDLINTYVNKKTDGKIEKLFDQIDTQTSLILVNYILFKGKWLHPFNPSFTLNDTFYIDKYNTVTVPMMFMDDDILMTTDDNLNCVILKLPYRGEACMLIVVPMKDSDYGVLEDHLTTELVMTWLKNVKAREANLADSINDNPEMYKMFKKHSVFTYGIKCTILSGGTLFLQTTKVVHRAVVEVDEKGTEAAAAAASGIVAYSLPPSIKVNRPFLFMIYEEITNSLLFIGRVVNPTQ</sequence>
<evidence type="ECO:0000256" key="2">
    <source>
        <dbReference type="SAM" id="SignalP"/>
    </source>
</evidence>
<evidence type="ECO:0000256" key="1">
    <source>
        <dbReference type="RuleBase" id="RU000411"/>
    </source>
</evidence>
<dbReference type="GO" id="GO:0004867">
    <property type="term" value="F:serine-type endopeptidase inhibitor activity"/>
    <property type="evidence" value="ECO:0007669"/>
    <property type="project" value="InterPro"/>
</dbReference>
<dbReference type="InterPro" id="IPR042178">
    <property type="entry name" value="Serpin_sf_1"/>
</dbReference>
<evidence type="ECO:0000259" key="3">
    <source>
        <dbReference type="SMART" id="SM00093"/>
    </source>
</evidence>
<dbReference type="GeneTree" id="ENSGT00940000159462"/>
<dbReference type="PROSITE" id="PS00284">
    <property type="entry name" value="SERPIN"/>
    <property type="match status" value="1"/>
</dbReference>
<dbReference type="SMART" id="SM00093">
    <property type="entry name" value="SERPIN"/>
    <property type="match status" value="1"/>
</dbReference>
<dbReference type="STRING" id="7897.ENSLACP00000009356"/>
<accession>H3AI85</accession>
<dbReference type="Gene3D" id="2.30.39.10">
    <property type="entry name" value="Alpha-1-antitrypsin, domain 1"/>
    <property type="match status" value="1"/>
</dbReference>
<keyword evidence="5" id="KW-1185">Reference proteome</keyword>
<evidence type="ECO:0000313" key="5">
    <source>
        <dbReference type="Proteomes" id="UP000008672"/>
    </source>
</evidence>
<dbReference type="FunCoup" id="H3AI85">
    <property type="interactions" value="75"/>
</dbReference>
<dbReference type="PANTHER" id="PTHR11461">
    <property type="entry name" value="SERINE PROTEASE INHIBITOR, SERPIN"/>
    <property type="match status" value="1"/>
</dbReference>
<dbReference type="HOGENOM" id="CLU_023330_2_1_1"/>
<dbReference type="InParanoid" id="H3AI85"/>
<dbReference type="InterPro" id="IPR023795">
    <property type="entry name" value="Serpin_CS"/>
</dbReference>
<keyword evidence="2" id="KW-0732">Signal</keyword>
<reference evidence="5" key="1">
    <citation type="submission" date="2011-08" db="EMBL/GenBank/DDBJ databases">
        <title>The draft genome of Latimeria chalumnae.</title>
        <authorList>
            <person name="Di Palma F."/>
            <person name="Alfoldi J."/>
            <person name="Johnson J."/>
            <person name="Berlin A."/>
            <person name="Gnerre S."/>
            <person name="Jaffe D."/>
            <person name="MacCallum I."/>
            <person name="Young S."/>
            <person name="Walker B.J."/>
            <person name="Lander E."/>
            <person name="Lindblad-Toh K."/>
        </authorList>
    </citation>
    <scope>NUCLEOTIDE SEQUENCE [LARGE SCALE GENOMIC DNA]</scope>
    <source>
        <strain evidence="5">Wild caught</strain>
    </source>
</reference>
<dbReference type="Pfam" id="PF00079">
    <property type="entry name" value="Serpin"/>
    <property type="match status" value="1"/>
</dbReference>
<dbReference type="GO" id="GO:0005615">
    <property type="term" value="C:extracellular space"/>
    <property type="evidence" value="ECO:0007669"/>
    <property type="project" value="InterPro"/>
</dbReference>
<feature type="chain" id="PRO_5003580347" evidence="2">
    <location>
        <begin position="25"/>
        <end position="427"/>
    </location>
</feature>
<dbReference type="InterPro" id="IPR000215">
    <property type="entry name" value="Serpin_fam"/>
</dbReference>
<name>H3AI85_LATCH</name>
<dbReference type="Ensembl" id="ENSLACT00000009427.1">
    <property type="protein sequence ID" value="ENSLACP00000009356.1"/>
    <property type="gene ID" value="ENSLACG00000008253.1"/>
</dbReference>
<dbReference type="PANTHER" id="PTHR11461:SF191">
    <property type="entry name" value="PROTEIN Z-DEPENDENT PROTEASE INHIBITOR"/>
    <property type="match status" value="1"/>
</dbReference>
<feature type="signal peptide" evidence="2">
    <location>
        <begin position="1"/>
        <end position="24"/>
    </location>
</feature>
<dbReference type="OMA" id="METFHIN"/>
<protein>
    <submittedName>
        <fullName evidence="4">Serpin family A member 10</fullName>
    </submittedName>
</protein>
<feature type="domain" description="Serpin" evidence="3">
    <location>
        <begin position="73"/>
        <end position="425"/>
    </location>
</feature>
<organism evidence="4 5">
    <name type="scientific">Latimeria chalumnae</name>
    <name type="common">Coelacanth</name>
    <dbReference type="NCBI Taxonomy" id="7897"/>
    <lineage>
        <taxon>Eukaryota</taxon>
        <taxon>Metazoa</taxon>
        <taxon>Chordata</taxon>
        <taxon>Craniata</taxon>
        <taxon>Vertebrata</taxon>
        <taxon>Euteleostomi</taxon>
        <taxon>Coelacanthiformes</taxon>
        <taxon>Coelacanthidae</taxon>
        <taxon>Latimeria</taxon>
    </lineage>
</organism>
<dbReference type="InterPro" id="IPR042185">
    <property type="entry name" value="Serpin_sf_2"/>
</dbReference>
<dbReference type="InterPro" id="IPR036186">
    <property type="entry name" value="Serpin_sf"/>
</dbReference>
<proteinExistence type="inferred from homology"/>
<dbReference type="FunFam" id="3.30.497.10:FF:000001">
    <property type="entry name" value="Serine protease inhibitor"/>
    <property type="match status" value="1"/>
</dbReference>
<dbReference type="eggNOG" id="KOG2392">
    <property type="taxonomic scope" value="Eukaryota"/>
</dbReference>
<reference evidence="4" key="2">
    <citation type="submission" date="2025-08" db="UniProtKB">
        <authorList>
            <consortium name="Ensembl"/>
        </authorList>
    </citation>
    <scope>IDENTIFICATION</scope>
</reference>
<dbReference type="PRINTS" id="PR00780">
    <property type="entry name" value="LEUSERPINII"/>
</dbReference>
<dbReference type="SUPFAM" id="SSF56574">
    <property type="entry name" value="Serpins"/>
    <property type="match status" value="1"/>
</dbReference>
<gene>
    <name evidence="4" type="primary">SERPINA10</name>
</gene>
<comment type="similarity">
    <text evidence="1">Belongs to the serpin family.</text>
</comment>
<dbReference type="InterPro" id="IPR023796">
    <property type="entry name" value="Serpin_dom"/>
</dbReference>
<dbReference type="EMBL" id="AFYH01215278">
    <property type="status" value="NOT_ANNOTATED_CDS"/>
    <property type="molecule type" value="Genomic_DNA"/>
</dbReference>